<dbReference type="InterPro" id="IPR029016">
    <property type="entry name" value="GAF-like_dom_sf"/>
</dbReference>
<dbReference type="CDD" id="cd14014">
    <property type="entry name" value="STKc_PknB_like"/>
    <property type="match status" value="1"/>
</dbReference>
<dbReference type="InterPro" id="IPR003018">
    <property type="entry name" value="GAF"/>
</dbReference>
<dbReference type="Gene3D" id="3.30.200.20">
    <property type="entry name" value="Phosphorylase Kinase, domain 1"/>
    <property type="match status" value="1"/>
</dbReference>
<dbReference type="Pfam" id="PF14516">
    <property type="entry name" value="AAA_35"/>
    <property type="match status" value="1"/>
</dbReference>
<dbReference type="InterPro" id="IPR041664">
    <property type="entry name" value="AAA_16"/>
</dbReference>
<dbReference type="Gene3D" id="3.40.50.300">
    <property type="entry name" value="P-loop containing nucleotide triphosphate hydrolases"/>
    <property type="match status" value="2"/>
</dbReference>
<dbReference type="InterPro" id="IPR011009">
    <property type="entry name" value="Kinase-like_dom_sf"/>
</dbReference>
<name>A0A3N6PEE5_9CYAN</name>
<gene>
    <name evidence="2" type="ORF">D5R40_07660</name>
</gene>
<dbReference type="InterPro" id="IPR000719">
    <property type="entry name" value="Prot_kinase_dom"/>
</dbReference>
<dbReference type="SUPFAM" id="SSF52540">
    <property type="entry name" value="P-loop containing nucleoside triphosphate hydrolases"/>
    <property type="match status" value="2"/>
</dbReference>
<accession>A0A3N6PEE5</accession>
<feature type="domain" description="Protein kinase" evidence="1">
    <location>
        <begin position="4"/>
        <end position="267"/>
    </location>
</feature>
<keyword evidence="3" id="KW-1185">Reference proteome</keyword>
<organism evidence="2 3">
    <name type="scientific">Okeania hirsuta</name>
    <dbReference type="NCBI Taxonomy" id="1458930"/>
    <lineage>
        <taxon>Bacteria</taxon>
        <taxon>Bacillati</taxon>
        <taxon>Cyanobacteriota</taxon>
        <taxon>Cyanophyceae</taxon>
        <taxon>Oscillatoriophycideae</taxon>
        <taxon>Oscillatoriales</taxon>
        <taxon>Microcoleaceae</taxon>
        <taxon>Okeania</taxon>
    </lineage>
</organism>
<proteinExistence type="predicted"/>
<dbReference type="InterPro" id="IPR053159">
    <property type="entry name" value="Hybrid_Histidine_Kinase"/>
</dbReference>
<dbReference type="Pfam" id="PF01590">
    <property type="entry name" value="GAF"/>
    <property type="match status" value="1"/>
</dbReference>
<reference evidence="2 3" key="1">
    <citation type="journal article" date="2018" name="ACS Chem. Biol.">
        <title>Ketoreductase domain dysfunction expands chemodiversity: malyngamide biosynthesis in the cyanobacterium Okeania hirsuta.</title>
        <authorList>
            <person name="Moss N.A."/>
            <person name="Leao T."/>
            <person name="Rankin M."/>
            <person name="McCullough T.M."/>
            <person name="Qu P."/>
            <person name="Korobeynikov A."/>
            <person name="Smith J.L."/>
            <person name="Gerwick L."/>
            <person name="Gerwick W.H."/>
        </authorList>
    </citation>
    <scope>NUCLEOTIDE SEQUENCE [LARGE SCALE GENOMIC DNA]</scope>
    <source>
        <strain evidence="2 3">PAB10Feb10-1</strain>
    </source>
</reference>
<dbReference type="SUPFAM" id="SSF56112">
    <property type="entry name" value="Protein kinase-like (PK-like)"/>
    <property type="match status" value="1"/>
</dbReference>
<dbReference type="Proteomes" id="UP000269154">
    <property type="component" value="Unassembled WGS sequence"/>
</dbReference>
<dbReference type="Pfam" id="PF00069">
    <property type="entry name" value="Pkinase"/>
    <property type="match status" value="1"/>
</dbReference>
<evidence type="ECO:0000259" key="1">
    <source>
        <dbReference type="PROSITE" id="PS50011"/>
    </source>
</evidence>
<dbReference type="SMART" id="SM00065">
    <property type="entry name" value="GAF"/>
    <property type="match status" value="1"/>
</dbReference>
<dbReference type="GO" id="GO:0005524">
    <property type="term" value="F:ATP binding"/>
    <property type="evidence" value="ECO:0007669"/>
    <property type="project" value="InterPro"/>
</dbReference>
<evidence type="ECO:0000313" key="3">
    <source>
        <dbReference type="Proteomes" id="UP000269154"/>
    </source>
</evidence>
<dbReference type="PANTHER" id="PTHR43642:SF1">
    <property type="entry name" value="HYBRID SIGNAL TRANSDUCTION HISTIDINE KINASE G"/>
    <property type="match status" value="1"/>
</dbReference>
<dbReference type="OrthoDB" id="9801841at2"/>
<dbReference type="PANTHER" id="PTHR43642">
    <property type="entry name" value="HYBRID SIGNAL TRANSDUCTION HISTIDINE KINASE G"/>
    <property type="match status" value="1"/>
</dbReference>
<sequence>MKDYEIIKKIYESSNSLVYRATLKPDNQSIILKILKENYPTASELTRYKQEYKITRSLNADSIIKAYDLQRYENSLVILLEDFGGQSLKSLLSQSQLNLENFLTIAIKTTESLAAIHKSNIIHKDINPSNIVYNPQTEQLKIIDFGISTRLSQEFLTVVPPKQLEGTLAYIAPEQTGRMNRGIDYRSDFYSLGVTFYELLTNKLPFETTDLMELVHCHIAQQPLPLHQLIPDIPNSISNIINKLLAKTPEERYQSTQGIKADLQTCLEQLKTLGEISDFPLATQDICDKFQIPQKLYGREQEVEQLLTVFEQVSLGTTGMILISGYSGIGKSALVNEIHKPITKKRGKFISGKFDQLQRDIPYSAISQAFQELIRKLLSEPETTLQNWKNQILEALGNNGQIIIDVIPELEKIIAQQPAVEQLGASENQNRFNLFFQRFLSVFCQKEHPLVIFIDDLQWADLPSLNLIEQLIVDPDNQYFLLIGAYRDNEVNSTHPLVNTLEKIQTAQVAVSEITLEPLKIHHINQLTAETLNCSTEITKPLAELVAKKTGGNPFFITQLLNYLYQESFLAFKPAQSPSYWQWDIEEIESVSITDNVVELMVNKIEKLDEKTQQVLKLAACIGNNFNLEILAIVNNKSQTVTAKEIQSALDESLIIPLDNNYKVPLLWSSEELSNSSDISSQHSTYISYKFLHDRVQQAAYYLIPEAEKKQVHLQVGRLLLKNIQEDELQNNIFDIVNQLNEGLDLIYEQLEKDELAKLNFQAGKKAKASTAYQIALKYLETGVKLLDFHQWNYQSSLIFEIHLELLELLYLTANYLRVQDCSEILLSKNYETLDKVKIYEIKSLSYFAELKQQKAIENFCKALALPKIDIDVPQDGDEIIKRTNQESKHLECLLNNKQIKDLIHLPKLTNPYKTSAILILQKIVPSIATTNSPLVNWCIFKQINLCIEYGNPSQAAASYIFYSFLPTNDTNLAYQFGQLSLKLQDKYYMPSLDALVIHMYYGCAWHWKEYLRNIEVHKKCLYGFQKGIDVGDYLFAFYCFISYHLINLFGGYSLENILKKDEEYFPLIQKLQIEYCINFQHICNQIVNNLINEQKDFIVIGDSLSIEESYLDDWSENKNTWLLFIAYFAKIFLLYFFKQYDKALNYLIKAQKNIDACSKYLPAPQQNFYSSLTFLANYHNSDPIKQKQLLKQVEKNQESMKMWTGNCSENFQHKYDLVEAEKARVLGQTLQAQQLYDRAIQGAKKYEFIHEEALAYERAAEFYLALYRQEIGQFYLRNAHHCYIRWGAKAKVKQLEEEYPQYLLGVANKNKSKGISTTISTSGNHGEILDLTTVMKASQAIYGEIKLENLLHNLMKITIENAGAQTGFLILYHQGNWVIEAQGKINSDEVTILQSIPIESIDPQTSIPILPTTIINYVIRTKENIVLNDAAHEGQFINDPYIIATKSKSILCTPLINQGQLSGIVYLENNLTTDTFTSERVELLNILSAQAAISIDNSRLYQTLEQRVEERTKELSQTLDVLKATQAELIFENELLKTGKPTSDFNYKVGGSLPNNSPTYVVRQADRILYQALKQGDFCYILNARQMGKSSLMVRMIHHLNHEGHHCAAIDLTQIGNENVTVEQWYKGLAVDLLRSFRLMKKFNLIKLKTWWNDRLDISPVQRLSQFIEDILLVELNNENDESIKKVFIFLDEVDTILSLKFPVNDFFALIRSCYNKRMIHPESIYQNLAFAFFGVATPSELMTDMRRTPFNIGQTIELESFKKHEAQPLLYGITEKVSNPQTMLQEILNWTGGQPFLTQKLCQLIRNSEIPIPVNGEAKWIENLVQEKILKNWESQDEPEHLKTIRDRIFHSKNRRQMLEIYQQLLEQKEIMRTNIPEEKELCLSGLVIKQNDLLKIHNRIYELIFNHSWTEKNLLELS</sequence>
<dbReference type="EMBL" id="RCBY01000029">
    <property type="protein sequence ID" value="RQH48713.1"/>
    <property type="molecule type" value="Genomic_DNA"/>
</dbReference>
<dbReference type="Pfam" id="PF13191">
    <property type="entry name" value="AAA_16"/>
    <property type="match status" value="1"/>
</dbReference>
<dbReference type="GO" id="GO:0004672">
    <property type="term" value="F:protein kinase activity"/>
    <property type="evidence" value="ECO:0007669"/>
    <property type="project" value="InterPro"/>
</dbReference>
<comment type="caution">
    <text evidence="2">The sequence shown here is derived from an EMBL/GenBank/DDBJ whole genome shotgun (WGS) entry which is preliminary data.</text>
</comment>
<evidence type="ECO:0000313" key="2">
    <source>
        <dbReference type="EMBL" id="RQH48713.1"/>
    </source>
</evidence>
<protein>
    <submittedName>
        <fullName evidence="2">GAF domain-containing protein</fullName>
    </submittedName>
</protein>
<dbReference type="Gene3D" id="1.10.510.10">
    <property type="entry name" value="Transferase(Phosphotransferase) domain 1"/>
    <property type="match status" value="1"/>
</dbReference>
<dbReference type="PROSITE" id="PS50011">
    <property type="entry name" value="PROTEIN_KINASE_DOM"/>
    <property type="match status" value="1"/>
</dbReference>
<dbReference type="InterPro" id="IPR027417">
    <property type="entry name" value="P-loop_NTPase"/>
</dbReference>
<dbReference type="Gene3D" id="3.30.450.40">
    <property type="match status" value="1"/>
</dbReference>
<dbReference type="SUPFAM" id="SSF55781">
    <property type="entry name" value="GAF domain-like"/>
    <property type="match status" value="1"/>
</dbReference>